<keyword evidence="3" id="KW-1185">Reference proteome</keyword>
<keyword evidence="1" id="KW-0812">Transmembrane</keyword>
<evidence type="ECO:0000256" key="1">
    <source>
        <dbReference type="SAM" id="Phobius"/>
    </source>
</evidence>
<proteinExistence type="predicted"/>
<gene>
    <name evidence="2" type="ORF">XENOCAPTIV_011382</name>
</gene>
<feature type="transmembrane region" description="Helical" evidence="1">
    <location>
        <begin position="6"/>
        <end position="29"/>
    </location>
</feature>
<dbReference type="Proteomes" id="UP001434883">
    <property type="component" value="Unassembled WGS sequence"/>
</dbReference>
<keyword evidence="1" id="KW-0472">Membrane</keyword>
<comment type="caution">
    <text evidence="2">The sequence shown here is derived from an EMBL/GenBank/DDBJ whole genome shotgun (WGS) entry which is preliminary data.</text>
</comment>
<protein>
    <submittedName>
        <fullName evidence="2">Uncharacterized protein</fullName>
    </submittedName>
</protein>
<keyword evidence="1" id="KW-1133">Transmembrane helix</keyword>
<dbReference type="EMBL" id="JAHRIN010036045">
    <property type="protein sequence ID" value="MEQ2204317.1"/>
    <property type="molecule type" value="Genomic_DNA"/>
</dbReference>
<evidence type="ECO:0000313" key="2">
    <source>
        <dbReference type="EMBL" id="MEQ2204317.1"/>
    </source>
</evidence>
<evidence type="ECO:0000313" key="3">
    <source>
        <dbReference type="Proteomes" id="UP001434883"/>
    </source>
</evidence>
<organism evidence="2 3">
    <name type="scientific">Xenoophorus captivus</name>
    <dbReference type="NCBI Taxonomy" id="1517983"/>
    <lineage>
        <taxon>Eukaryota</taxon>
        <taxon>Metazoa</taxon>
        <taxon>Chordata</taxon>
        <taxon>Craniata</taxon>
        <taxon>Vertebrata</taxon>
        <taxon>Euteleostomi</taxon>
        <taxon>Actinopterygii</taxon>
        <taxon>Neopterygii</taxon>
        <taxon>Teleostei</taxon>
        <taxon>Neoteleostei</taxon>
        <taxon>Acanthomorphata</taxon>
        <taxon>Ovalentaria</taxon>
        <taxon>Atherinomorphae</taxon>
        <taxon>Cyprinodontiformes</taxon>
        <taxon>Goodeidae</taxon>
        <taxon>Xenoophorus</taxon>
    </lineage>
</organism>
<reference evidence="2 3" key="1">
    <citation type="submission" date="2021-06" db="EMBL/GenBank/DDBJ databases">
        <authorList>
            <person name="Palmer J.M."/>
        </authorList>
    </citation>
    <scope>NUCLEOTIDE SEQUENCE [LARGE SCALE GENOMIC DNA]</scope>
    <source>
        <strain evidence="2 3">XC_2019</strain>
        <tissue evidence="2">Muscle</tissue>
    </source>
</reference>
<sequence>MATCWPISWSILACFSVIVIITIATSPLWMENHAKKNARITKPVTHMWRTRRSTINAQQKPKDKCLQNYGGTELDYIEGAETTFQFDLCSIISCNGQDSSWKDYDVYMCSPPWRVPTGKFWCGQWSAVWWYTGHWSPAKPKSQDTQEIVRNITLRRGRLTTTHGQKNNNANPLLLTLSHLKTGPFTGQRPVPVTHVTHG</sequence>
<accession>A0ABV0R891</accession>
<name>A0ABV0R891_9TELE</name>